<protein>
    <submittedName>
        <fullName evidence="2">Uncharacterized protein</fullName>
    </submittedName>
</protein>
<dbReference type="AlphaFoldDB" id="A0A8J4PRW0"/>
<evidence type="ECO:0000256" key="1">
    <source>
        <dbReference type="ARBA" id="ARBA00022737"/>
    </source>
</evidence>
<dbReference type="InterPro" id="IPR008615">
    <property type="entry name" value="FNIP"/>
</dbReference>
<organism evidence="2 3">
    <name type="scientific">Polysphondylium violaceum</name>
    <dbReference type="NCBI Taxonomy" id="133409"/>
    <lineage>
        <taxon>Eukaryota</taxon>
        <taxon>Amoebozoa</taxon>
        <taxon>Evosea</taxon>
        <taxon>Eumycetozoa</taxon>
        <taxon>Dictyostelia</taxon>
        <taxon>Dictyosteliales</taxon>
        <taxon>Dictyosteliaceae</taxon>
        <taxon>Polysphondylium</taxon>
    </lineage>
</organism>
<dbReference type="EMBL" id="AJWJ01000397">
    <property type="protein sequence ID" value="KAF2071239.1"/>
    <property type="molecule type" value="Genomic_DNA"/>
</dbReference>
<accession>A0A8J4PRW0</accession>
<sequence>MVVYTRELKVSSVPDSVTELTLATNKFTAKSIPSSVRHLCFADSFFEEILRAFGDNHNQIIQENVLPKSLTSLEFGSSQRYKVPENFLPKSLVNFKTGEIYVMALGVHMNMNEDIDY</sequence>
<reference evidence="2" key="1">
    <citation type="submission" date="2020-01" db="EMBL/GenBank/DDBJ databases">
        <title>Development of genomics and gene disruption for Polysphondylium violaceum indicates a role for the polyketide synthase stlB in stalk morphogenesis.</title>
        <authorList>
            <person name="Narita B."/>
            <person name="Kawabe Y."/>
            <person name="Kin K."/>
            <person name="Saito T."/>
            <person name="Gibbs R."/>
            <person name="Kuspa A."/>
            <person name="Muzny D."/>
            <person name="Queller D."/>
            <person name="Richards S."/>
            <person name="Strassman J."/>
            <person name="Sucgang R."/>
            <person name="Worley K."/>
            <person name="Schaap P."/>
        </authorList>
    </citation>
    <scope>NUCLEOTIDE SEQUENCE</scope>
    <source>
        <strain evidence="2">QSvi11</strain>
    </source>
</reference>
<dbReference type="PANTHER" id="PTHR32134">
    <property type="entry name" value="FNIP REPEAT-CONTAINING PROTEIN"/>
    <property type="match status" value="1"/>
</dbReference>
<name>A0A8J4PRW0_9MYCE</name>
<dbReference type="InterPro" id="IPR051251">
    <property type="entry name" value="STK_FNIP-Repeat"/>
</dbReference>
<keyword evidence="3" id="KW-1185">Reference proteome</keyword>
<proteinExistence type="predicted"/>
<keyword evidence="1" id="KW-0677">Repeat</keyword>
<dbReference type="Pfam" id="PF05725">
    <property type="entry name" value="FNIP"/>
    <property type="match status" value="1"/>
</dbReference>
<comment type="caution">
    <text evidence="2">The sequence shown here is derived from an EMBL/GenBank/DDBJ whole genome shotgun (WGS) entry which is preliminary data.</text>
</comment>
<evidence type="ECO:0000313" key="2">
    <source>
        <dbReference type="EMBL" id="KAF2071239.1"/>
    </source>
</evidence>
<dbReference type="Proteomes" id="UP000695562">
    <property type="component" value="Unassembled WGS sequence"/>
</dbReference>
<gene>
    <name evidence="2" type="ORF">CYY_007441</name>
</gene>
<dbReference type="PANTHER" id="PTHR32134:SF92">
    <property type="entry name" value="FNIP REPEAT-CONTAINING PROTEIN"/>
    <property type="match status" value="1"/>
</dbReference>
<evidence type="ECO:0000313" key="3">
    <source>
        <dbReference type="Proteomes" id="UP000695562"/>
    </source>
</evidence>